<name>A0A0R3QHZ2_9BILA</name>
<dbReference type="Proteomes" id="UP000280834">
    <property type="component" value="Unassembled WGS sequence"/>
</dbReference>
<evidence type="ECO:0000313" key="3">
    <source>
        <dbReference type="WBParaSite" id="BTMF_0000601601-mRNA-1"/>
    </source>
</evidence>
<evidence type="ECO:0000313" key="1">
    <source>
        <dbReference type="EMBL" id="VDO17903.1"/>
    </source>
</evidence>
<dbReference type="STRING" id="42155.A0A0R3QHZ2"/>
<protein>
    <submittedName>
        <fullName evidence="3">Galectin</fullName>
    </submittedName>
</protein>
<evidence type="ECO:0000313" key="2">
    <source>
        <dbReference type="Proteomes" id="UP000280834"/>
    </source>
</evidence>
<gene>
    <name evidence="1" type="ORF">BTMF_LOCUS5270</name>
</gene>
<reference evidence="1 2" key="2">
    <citation type="submission" date="2018-11" db="EMBL/GenBank/DDBJ databases">
        <authorList>
            <consortium name="Pathogen Informatics"/>
        </authorList>
    </citation>
    <scope>NUCLEOTIDE SEQUENCE [LARGE SCALE GENOMIC DNA]</scope>
</reference>
<organism evidence="3">
    <name type="scientific">Brugia timori</name>
    <dbReference type="NCBI Taxonomy" id="42155"/>
    <lineage>
        <taxon>Eukaryota</taxon>
        <taxon>Metazoa</taxon>
        <taxon>Ecdysozoa</taxon>
        <taxon>Nematoda</taxon>
        <taxon>Chromadorea</taxon>
        <taxon>Rhabditida</taxon>
        <taxon>Spirurina</taxon>
        <taxon>Spiruromorpha</taxon>
        <taxon>Filarioidea</taxon>
        <taxon>Onchocercidae</taxon>
        <taxon>Brugia</taxon>
    </lineage>
</organism>
<dbReference type="WBParaSite" id="BTMF_0000601601-mRNA-1">
    <property type="protein sequence ID" value="BTMF_0000601601-mRNA-1"/>
    <property type="gene ID" value="BTMF_0000601601"/>
</dbReference>
<dbReference type="AlphaFoldDB" id="A0A0R3QHZ2"/>
<reference evidence="3" key="1">
    <citation type="submission" date="2017-02" db="UniProtKB">
        <authorList>
            <consortium name="WormBaseParasite"/>
        </authorList>
    </citation>
    <scope>IDENTIFICATION</scope>
</reference>
<keyword evidence="2" id="KW-1185">Reference proteome</keyword>
<sequence length="64" mass="7151">MDIQNVFHISVRGNINVTQRAPTSIGSNDLFVHVQTGETLSIVIGNDVQHISVKCFKAQQRCVW</sequence>
<dbReference type="EMBL" id="UZAG01005575">
    <property type="protein sequence ID" value="VDO17903.1"/>
    <property type="molecule type" value="Genomic_DNA"/>
</dbReference>
<proteinExistence type="predicted"/>
<accession>A0A0R3QHZ2</accession>